<accession>A0A9W6UDA6</accession>
<dbReference type="Proteomes" id="UP001165121">
    <property type="component" value="Unassembled WGS sequence"/>
</dbReference>
<keyword evidence="4" id="KW-1185">Reference proteome</keyword>
<comment type="caution">
    <text evidence="3">The sequence shown here is derived from an EMBL/GenBank/DDBJ whole genome shotgun (WGS) entry which is preliminary data.</text>
</comment>
<protein>
    <submittedName>
        <fullName evidence="3">Unnamed protein product</fullName>
    </submittedName>
</protein>
<evidence type="ECO:0000256" key="1">
    <source>
        <dbReference type="SAM" id="Coils"/>
    </source>
</evidence>
<sequence>MGDRALRNDGRMAVPRRTMGFDGRRRHDQRLLVELELDDSMYQGTLQATFDQRARHSSSGRRSPTPYAGGGRHLQPSEYITEPKQRLQPRKLRDPVAKPLTERQMQQLNAKRLSSPYKLKQQVLHTRNDSTGTSFDEEQSGTTRRTTRSLSMQRSPAHLVMESIRQNMHMRDQALAHLQQELMGALPLHRATHAEKNVPQRVVKLLNRMRSLSLAVVEAVVYLSGELGDSNIVGVSVEHKVLEHDFFGYLLQMTSDSDFLACSPQLQRVFEDFEVNLTRNPFVDGLSLDSSEVLLCSCHQSTESGVLFCSATSSPSPLLRLLKQKLETFAIQTQRYLPGWQLLPAERVAAALLHLMDLETRFNAIRMIPRYLQTKIDSRRYLNQQRESEDTSFGYGTFEDDRIQRLDHSDSFYPRSSDDDLHRGLPILGAWAGSPKTKPSNVPEPPLPSSRASEQSVPAQDLPSMASHDSIERLVSSSSFEKEPSWVSSGWIPSTTSSEVVSARTVTITPNGSSPPTTCATAPNRAFSTGKGSNANITRLVLPPSTMFDTSAIAKPPNKSDESDRAASKRRSRASKKLNIAEAGTQMSGRGTTSVLISKENPTLEPSARNGSASSVGDEAMQVYQDESENLTSDRRSSFRLVNENKSKPEATEVNHVMTEPVEQLEIDGSKQTRLSNLDRVAQRTSPPSELVSSRGLIGEIPSDEVTIVKTPRIEDAHEVNVEAVADSDIEYDCDFEYSSHGALSSIAMALQMLPTFTLPINDLTLDDEVVKPEEAIPPIDYETVVSSRAERPEDVFASSSIATLHATTPVSSVSVSPVSTGRLTLNEVTNSMKNAISELESVEQRTEMPETEDGDFIYSSNTVRSNIAMALRLLPSSWKDNAFSAPEEQPEVHSEAQSDMDTSRLSTYRSLGNEQPSLDQPRDLGVGNVATQDIAVRSFPGSSRSMFATSSDQIADFSFISSCSSIPTHLDDGTGDLSLQSHTTLSNTSSTSSMSSIVNEEILNFHNSSRSNTSVGSSESTMHLPTASSRSNDSARTTDQYSNSSVYNNSYEQVGLLLPASSRSKISAVSYQGDDESERSELNHILELCRDIQVVAYDMSHWVSQREVEEHIQSVAQPFSALMGYSSPTGTCAAADNASRFLERELKMLRRNFASWKVFCIEQKRAKVVVRRLVARRKVRQFVSHHCRRQLQARIDEENRLRLLAATQIQRNWRVYRHNQDIIQRKAIFRAVHMAFHRTLFFVSISCRRRTREIAKEKLVRWWRCQRLRIKKKKQHDEKLVQEKKRQVRALKDIQRFLKEILLRRKLKAAQEMAKNILFKEQLKWTKAKRDVERSMKLNSKHRRELIADMNTRLADLDRRWKESEQERLLLLTYHERIVQQQQQAVEVRRRKLAALKIQMFFRRCCLHKKLEIVETEKKKYQMQLRQELLVNQKQNMEAQKRVGKTRTQVRVLERKLGRITQQAFLADAQHREVIQAHHKREFDFQKRAARIKIKAFIDARVLLRRAERERYQLLLEQAHLQAEKSEIELMSSEDQLEQRRTAISVTSDLQKRLSDLEARSEALLTAKRELEVEKEQEVQQAAVVLKRSKREASIQQITSWVFGQLQLSKLKKEKHAIRELAAHEMEEERRRQHKEIEEKIREVASMKASSIMHQRISQQRNHRTIEMIRIQQQQKSVQERLSAERTRAQLVQVIITVKLLSERESLEGIGEAIMSVKNVHKLTTHKYMRLKFLRSMTCARKIQRALRQWMHRQQVKRAEELAIAQLELAKRRQALARQIQFWWRQRIRQRRHEQQRALEAHLEATRIRANIHKIQGAWRRWINYEKERRVQQQLVFEAHLEAIRLRCIVSKIQRVSRRWIEFKRGQRIQQQREFEACLRSSAGININKNESICYSVPLMNTSNQFEIEHMHAKFKPSGDVGSLVKMSEDADSS</sequence>
<feature type="region of interest" description="Disordered" evidence="2">
    <location>
        <begin position="1"/>
        <end position="21"/>
    </location>
</feature>
<gene>
    <name evidence="3" type="ORF">Pfra01_000661200</name>
</gene>
<feature type="compositionally biased region" description="Polar residues" evidence="2">
    <location>
        <begin position="1022"/>
        <end position="1041"/>
    </location>
</feature>
<reference evidence="3" key="1">
    <citation type="submission" date="2023-04" db="EMBL/GenBank/DDBJ databases">
        <title>Phytophthora fragariaefolia NBRC 109709.</title>
        <authorList>
            <person name="Ichikawa N."/>
            <person name="Sato H."/>
            <person name="Tonouchi N."/>
        </authorList>
    </citation>
    <scope>NUCLEOTIDE SEQUENCE</scope>
    <source>
        <strain evidence="3">NBRC 109709</strain>
    </source>
</reference>
<evidence type="ECO:0000313" key="4">
    <source>
        <dbReference type="Proteomes" id="UP001165121"/>
    </source>
</evidence>
<feature type="compositionally biased region" description="Basic and acidic residues" evidence="2">
    <location>
        <begin position="1"/>
        <end position="10"/>
    </location>
</feature>
<evidence type="ECO:0000313" key="3">
    <source>
        <dbReference type="EMBL" id="GMF30174.1"/>
    </source>
</evidence>
<feature type="region of interest" description="Disordered" evidence="2">
    <location>
        <begin position="124"/>
        <end position="154"/>
    </location>
</feature>
<dbReference type="OrthoDB" id="114391at2759"/>
<dbReference type="EMBL" id="BSXT01000569">
    <property type="protein sequence ID" value="GMF30174.1"/>
    <property type="molecule type" value="Genomic_DNA"/>
</dbReference>
<feature type="region of interest" description="Disordered" evidence="2">
    <location>
        <begin position="883"/>
        <end position="905"/>
    </location>
</feature>
<evidence type="ECO:0000256" key="2">
    <source>
        <dbReference type="SAM" id="MobiDB-lite"/>
    </source>
</evidence>
<feature type="compositionally biased region" description="Low complexity" evidence="2">
    <location>
        <begin position="1009"/>
        <end position="1021"/>
    </location>
</feature>
<feature type="region of interest" description="Disordered" evidence="2">
    <location>
        <begin position="549"/>
        <end position="593"/>
    </location>
</feature>
<feature type="compositionally biased region" description="Basic and acidic residues" evidence="2">
    <location>
        <begin position="81"/>
        <end position="92"/>
    </location>
</feature>
<feature type="compositionally biased region" description="Low complexity" evidence="2">
    <location>
        <begin position="140"/>
        <end position="154"/>
    </location>
</feature>
<organism evidence="3 4">
    <name type="scientific">Phytophthora fragariaefolia</name>
    <dbReference type="NCBI Taxonomy" id="1490495"/>
    <lineage>
        <taxon>Eukaryota</taxon>
        <taxon>Sar</taxon>
        <taxon>Stramenopiles</taxon>
        <taxon>Oomycota</taxon>
        <taxon>Peronosporomycetes</taxon>
        <taxon>Peronosporales</taxon>
        <taxon>Peronosporaceae</taxon>
        <taxon>Phytophthora</taxon>
    </lineage>
</organism>
<proteinExistence type="predicted"/>
<name>A0A9W6UDA6_9STRA</name>
<feature type="region of interest" description="Disordered" evidence="2">
    <location>
        <begin position="430"/>
        <end position="465"/>
    </location>
</feature>
<feature type="region of interest" description="Disordered" evidence="2">
    <location>
        <begin position="1009"/>
        <end position="1045"/>
    </location>
</feature>
<feature type="region of interest" description="Disordered" evidence="2">
    <location>
        <begin position="50"/>
        <end position="92"/>
    </location>
</feature>
<feature type="compositionally biased region" description="Polar residues" evidence="2">
    <location>
        <begin position="124"/>
        <end position="134"/>
    </location>
</feature>
<feature type="coiled-coil region" evidence="1">
    <location>
        <begin position="1505"/>
        <end position="1575"/>
    </location>
</feature>
<feature type="compositionally biased region" description="Basic and acidic residues" evidence="2">
    <location>
        <begin position="558"/>
        <end position="567"/>
    </location>
</feature>
<keyword evidence="1" id="KW-0175">Coiled coil</keyword>